<accession>A0A317KTD7</accession>
<feature type="domain" description="ABC transmembrane type-1" evidence="11">
    <location>
        <begin position="8"/>
        <end position="212"/>
    </location>
</feature>
<reference evidence="12 13" key="1">
    <citation type="submission" date="2018-05" db="EMBL/GenBank/DDBJ databases">
        <title>Genomic analysis of Gracilibacillus dipsosauri DD1 reveals novel features of a salt-tolerant amylase.</title>
        <authorList>
            <person name="Deutch C.E."/>
            <person name="Yang S."/>
        </authorList>
    </citation>
    <scope>NUCLEOTIDE SEQUENCE [LARGE SCALE GENOMIC DNA]</scope>
    <source>
        <strain evidence="12 13">DD1</strain>
    </source>
</reference>
<dbReference type="PANTHER" id="PTHR30183">
    <property type="entry name" value="MOLYBDENUM TRANSPORT SYSTEM PERMEASE PROTEIN MODB"/>
    <property type="match status" value="1"/>
</dbReference>
<evidence type="ECO:0000256" key="3">
    <source>
        <dbReference type="ARBA" id="ARBA00022448"/>
    </source>
</evidence>
<gene>
    <name evidence="12" type="primary">modB</name>
    <name evidence="12" type="ORF">DLJ74_20235</name>
</gene>
<comment type="similarity">
    <text evidence="2 10">Belongs to the binding-protein-dependent transport system permease family. CysTW subfamily.</text>
</comment>
<keyword evidence="3 9" id="KW-0813">Transport</keyword>
<keyword evidence="6 9" id="KW-0812">Transmembrane</keyword>
<protein>
    <recommendedName>
        <fullName evidence="10">Molybdenum transport system permease</fullName>
    </recommendedName>
</protein>
<dbReference type="GO" id="GO:0005886">
    <property type="term" value="C:plasma membrane"/>
    <property type="evidence" value="ECO:0007669"/>
    <property type="project" value="UniProtKB-SubCell"/>
</dbReference>
<feature type="transmembrane region" description="Helical" evidence="9">
    <location>
        <begin position="42"/>
        <end position="67"/>
    </location>
</feature>
<dbReference type="InterPro" id="IPR000515">
    <property type="entry name" value="MetI-like"/>
</dbReference>
<name>A0A317KTD7_9BACI</name>
<dbReference type="InterPro" id="IPR011867">
    <property type="entry name" value="ModB_ABC"/>
</dbReference>
<proteinExistence type="inferred from homology"/>
<keyword evidence="4 10" id="KW-1003">Cell membrane</keyword>
<evidence type="ECO:0000256" key="2">
    <source>
        <dbReference type="ARBA" id="ARBA00007069"/>
    </source>
</evidence>
<evidence type="ECO:0000256" key="4">
    <source>
        <dbReference type="ARBA" id="ARBA00022475"/>
    </source>
</evidence>
<evidence type="ECO:0000256" key="9">
    <source>
        <dbReference type="RuleBase" id="RU363032"/>
    </source>
</evidence>
<sequence length="216" mass="23723">MEAFFQPIKLSLFISFISLIIVTILGMLIGWVMEKKIFKGKVVLDTILLLPIVLPPTVIGFLLIIIFGTNGVFGEISSFFFDQTIMFTIWAAVIAAVVVAFPLMYQSVRTGISLVDPAIEDAARVDGAGEWRVFRYITLPLIKKSTMTGVVLAFARALGEFGATLMFAGNIPGTTQTVPMAIYVAFESNKMGLAWAWVWSIIVVSFIMIGIIRKSA</sequence>
<dbReference type="PANTHER" id="PTHR30183:SF3">
    <property type="entry name" value="MOLYBDENUM TRANSPORT SYSTEM PERMEASE PROTEIN MODB"/>
    <property type="match status" value="1"/>
</dbReference>
<dbReference type="GO" id="GO:0015098">
    <property type="term" value="F:molybdate ion transmembrane transporter activity"/>
    <property type="evidence" value="ECO:0007669"/>
    <property type="project" value="UniProtKB-UniRule"/>
</dbReference>
<dbReference type="Proteomes" id="UP000245624">
    <property type="component" value="Unassembled WGS sequence"/>
</dbReference>
<organism evidence="12 13">
    <name type="scientific">Gracilibacillus dipsosauri</name>
    <dbReference type="NCBI Taxonomy" id="178340"/>
    <lineage>
        <taxon>Bacteria</taxon>
        <taxon>Bacillati</taxon>
        <taxon>Bacillota</taxon>
        <taxon>Bacilli</taxon>
        <taxon>Bacillales</taxon>
        <taxon>Bacillaceae</taxon>
        <taxon>Gracilibacillus</taxon>
    </lineage>
</organism>
<feature type="transmembrane region" description="Helical" evidence="9">
    <location>
        <begin position="150"/>
        <end position="172"/>
    </location>
</feature>
<keyword evidence="13" id="KW-1185">Reference proteome</keyword>
<evidence type="ECO:0000313" key="12">
    <source>
        <dbReference type="EMBL" id="PWU66737.1"/>
    </source>
</evidence>
<dbReference type="AlphaFoldDB" id="A0A317KTD7"/>
<dbReference type="InterPro" id="IPR035906">
    <property type="entry name" value="MetI-like_sf"/>
</dbReference>
<comment type="subcellular location">
    <subcellularLocation>
        <location evidence="1 9">Cell membrane</location>
        <topology evidence="1 9">Multi-pass membrane protein</topology>
    </subcellularLocation>
</comment>
<feature type="transmembrane region" description="Helical" evidence="9">
    <location>
        <begin position="87"/>
        <end position="105"/>
    </location>
</feature>
<evidence type="ECO:0000256" key="5">
    <source>
        <dbReference type="ARBA" id="ARBA00022505"/>
    </source>
</evidence>
<keyword evidence="8 9" id="KW-0472">Membrane</keyword>
<dbReference type="PROSITE" id="PS50928">
    <property type="entry name" value="ABC_TM1"/>
    <property type="match status" value="1"/>
</dbReference>
<evidence type="ECO:0000313" key="13">
    <source>
        <dbReference type="Proteomes" id="UP000245624"/>
    </source>
</evidence>
<dbReference type="Gene3D" id="1.10.3720.10">
    <property type="entry name" value="MetI-like"/>
    <property type="match status" value="1"/>
</dbReference>
<dbReference type="EMBL" id="QGTD01000021">
    <property type="protein sequence ID" value="PWU66737.1"/>
    <property type="molecule type" value="Genomic_DNA"/>
</dbReference>
<dbReference type="SUPFAM" id="SSF161098">
    <property type="entry name" value="MetI-like"/>
    <property type="match status" value="1"/>
</dbReference>
<comment type="caution">
    <text evidence="12">The sequence shown here is derived from an EMBL/GenBank/DDBJ whole genome shotgun (WGS) entry which is preliminary data.</text>
</comment>
<dbReference type="NCBIfam" id="TIGR02141">
    <property type="entry name" value="modB_ABC"/>
    <property type="match status" value="1"/>
</dbReference>
<evidence type="ECO:0000256" key="1">
    <source>
        <dbReference type="ARBA" id="ARBA00004651"/>
    </source>
</evidence>
<dbReference type="CDD" id="cd06261">
    <property type="entry name" value="TM_PBP2"/>
    <property type="match status" value="1"/>
</dbReference>
<dbReference type="RefSeq" id="WP_109985844.1">
    <property type="nucleotide sequence ID" value="NZ_JAJUIE010000153.1"/>
</dbReference>
<evidence type="ECO:0000259" key="11">
    <source>
        <dbReference type="PROSITE" id="PS50928"/>
    </source>
</evidence>
<keyword evidence="5 10" id="KW-0500">Molybdenum</keyword>
<dbReference type="Pfam" id="PF00528">
    <property type="entry name" value="BPD_transp_1"/>
    <property type="match status" value="1"/>
</dbReference>
<evidence type="ECO:0000256" key="10">
    <source>
        <dbReference type="RuleBase" id="RU365097"/>
    </source>
</evidence>
<evidence type="ECO:0000256" key="7">
    <source>
        <dbReference type="ARBA" id="ARBA00022989"/>
    </source>
</evidence>
<keyword evidence="7 9" id="KW-1133">Transmembrane helix</keyword>
<feature type="transmembrane region" description="Helical" evidence="9">
    <location>
        <begin position="12"/>
        <end position="33"/>
    </location>
</feature>
<feature type="transmembrane region" description="Helical" evidence="9">
    <location>
        <begin position="192"/>
        <end position="212"/>
    </location>
</feature>
<evidence type="ECO:0000256" key="6">
    <source>
        <dbReference type="ARBA" id="ARBA00022692"/>
    </source>
</evidence>
<comment type="function">
    <text evidence="10">Part of the binding-protein-dependent transport system for molybdenum; probably responsible for the translocation of the substrate across the membrane.</text>
</comment>
<dbReference type="OrthoDB" id="9795403at2"/>
<evidence type="ECO:0000256" key="8">
    <source>
        <dbReference type="ARBA" id="ARBA00023136"/>
    </source>
</evidence>